<proteinExistence type="predicted"/>
<keyword evidence="7" id="KW-1185">Reference proteome</keyword>
<name>A0A7X0STX8_9BACL</name>
<dbReference type="GO" id="GO:0003700">
    <property type="term" value="F:DNA-binding transcription factor activity"/>
    <property type="evidence" value="ECO:0007669"/>
    <property type="project" value="InterPro"/>
</dbReference>
<keyword evidence="4" id="KW-0472">Membrane</keyword>
<dbReference type="InterPro" id="IPR018060">
    <property type="entry name" value="HTH_AraC"/>
</dbReference>
<dbReference type="RefSeq" id="WP_185133572.1">
    <property type="nucleotide sequence ID" value="NZ_JACJVO010000061.1"/>
</dbReference>
<dbReference type="AlphaFoldDB" id="A0A7X0STX8"/>
<feature type="transmembrane region" description="Helical" evidence="4">
    <location>
        <begin position="305"/>
        <end position="323"/>
    </location>
</feature>
<dbReference type="GO" id="GO:0043565">
    <property type="term" value="F:sequence-specific DNA binding"/>
    <property type="evidence" value="ECO:0007669"/>
    <property type="project" value="InterPro"/>
</dbReference>
<keyword evidence="4" id="KW-0812">Transmembrane</keyword>
<evidence type="ECO:0000313" key="7">
    <source>
        <dbReference type="Proteomes" id="UP000564644"/>
    </source>
</evidence>
<protein>
    <submittedName>
        <fullName evidence="6">AraC family transcriptional regulator</fullName>
    </submittedName>
</protein>
<gene>
    <name evidence="6" type="ORF">H7C18_33960</name>
</gene>
<keyword evidence="2" id="KW-0238">DNA-binding</keyword>
<evidence type="ECO:0000256" key="4">
    <source>
        <dbReference type="SAM" id="Phobius"/>
    </source>
</evidence>
<dbReference type="PROSITE" id="PS01124">
    <property type="entry name" value="HTH_ARAC_FAMILY_2"/>
    <property type="match status" value="1"/>
</dbReference>
<dbReference type="PANTHER" id="PTHR43280">
    <property type="entry name" value="ARAC-FAMILY TRANSCRIPTIONAL REGULATOR"/>
    <property type="match status" value="1"/>
</dbReference>
<dbReference type="Gene3D" id="1.10.10.60">
    <property type="entry name" value="Homeodomain-like"/>
    <property type="match status" value="2"/>
</dbReference>
<comment type="caution">
    <text evidence="6">The sequence shown here is derived from an EMBL/GenBank/DDBJ whole genome shotgun (WGS) entry which is preliminary data.</text>
</comment>
<keyword evidence="4" id="KW-1133">Transmembrane helix</keyword>
<dbReference type="Proteomes" id="UP000564644">
    <property type="component" value="Unassembled WGS sequence"/>
</dbReference>
<keyword evidence="1" id="KW-0805">Transcription regulation</keyword>
<dbReference type="Gene3D" id="6.10.340.10">
    <property type="match status" value="1"/>
</dbReference>
<dbReference type="SMART" id="SM00342">
    <property type="entry name" value="HTH_ARAC"/>
    <property type="match status" value="1"/>
</dbReference>
<dbReference type="InterPro" id="IPR009057">
    <property type="entry name" value="Homeodomain-like_sf"/>
</dbReference>
<organism evidence="6 7">
    <name type="scientific">Cohnella zeiphila</name>
    <dbReference type="NCBI Taxonomy" id="2761120"/>
    <lineage>
        <taxon>Bacteria</taxon>
        <taxon>Bacillati</taxon>
        <taxon>Bacillota</taxon>
        <taxon>Bacilli</taxon>
        <taxon>Bacillales</taxon>
        <taxon>Paenibacillaceae</taxon>
        <taxon>Cohnella</taxon>
    </lineage>
</organism>
<evidence type="ECO:0000256" key="3">
    <source>
        <dbReference type="ARBA" id="ARBA00023163"/>
    </source>
</evidence>
<reference evidence="6 7" key="1">
    <citation type="submission" date="2020-08" db="EMBL/GenBank/DDBJ databases">
        <title>Cohnella phylogeny.</title>
        <authorList>
            <person name="Dunlap C."/>
        </authorList>
    </citation>
    <scope>NUCLEOTIDE SEQUENCE [LARGE SCALE GENOMIC DNA]</scope>
    <source>
        <strain evidence="6 7">CBP 2801</strain>
    </source>
</reference>
<evidence type="ECO:0000313" key="6">
    <source>
        <dbReference type="EMBL" id="MBB6735926.1"/>
    </source>
</evidence>
<keyword evidence="3" id="KW-0804">Transcription</keyword>
<dbReference type="Pfam" id="PF12833">
    <property type="entry name" value="HTH_18"/>
    <property type="match status" value="1"/>
</dbReference>
<dbReference type="InterPro" id="IPR018062">
    <property type="entry name" value="HTH_AraC-typ_CS"/>
</dbReference>
<dbReference type="PROSITE" id="PS00041">
    <property type="entry name" value="HTH_ARAC_FAMILY_1"/>
    <property type="match status" value="1"/>
</dbReference>
<feature type="domain" description="HTH araC/xylS-type" evidence="5">
    <location>
        <begin position="672"/>
        <end position="771"/>
    </location>
</feature>
<dbReference type="EMBL" id="JACJVO010000061">
    <property type="protein sequence ID" value="MBB6735926.1"/>
    <property type="molecule type" value="Genomic_DNA"/>
</dbReference>
<evidence type="ECO:0000256" key="1">
    <source>
        <dbReference type="ARBA" id="ARBA00023015"/>
    </source>
</evidence>
<dbReference type="PANTHER" id="PTHR43280:SF2">
    <property type="entry name" value="HTH-TYPE TRANSCRIPTIONAL REGULATOR EXSA"/>
    <property type="match status" value="1"/>
</dbReference>
<evidence type="ECO:0000256" key="2">
    <source>
        <dbReference type="ARBA" id="ARBA00023125"/>
    </source>
</evidence>
<accession>A0A7X0STX8</accession>
<sequence length="776" mass="87483">MNWILPYRSKKYLQRLALSFSLLVLLLLIVFSAALYYNSEKIVRGMQKEADRKVLSQMKFNIGYMNDVVQKLATSLYYDNDVVPLMTAADDTDLFDTLVKRSRIDKFADYTSFIHSILIYNAKTDSFIWGGDPSVQDRNAPIYANLRAIFGGDGPVPKLKMMPMSLGTNSDRADLFTIFNYEAINYRPGENVFILNIKPQWLFDNIQSINRLAWQENESLFLMEKGGRILTPDGAAAPLPGQVKDAVMQRLSRSAEAGEGSFTSTIDGGKKVVNYLDTGVNDWTLISVLPYETLAKRAASLQDTMILLTAVFIVFALFATLGLSHRLYRPIEKLVGFFRRDAGGEAEPRLESGDELVYMSSVYEHTLRRLETVRNEQRSTRSIVRSYSVRKLVTDGSMTEDQAAELIRQHGLALAPEGPYRLCVLKLDALERDGEPDKERRLLQFALANIAQELLSERYGCETFEWRNELAAAVSPDSAKGIALAELPEAVRIVQKAMGGLYRVTVSAAISDEISGSRGLSEHYRLVQQYMRYTLVFGPQSIVDSATIAPNMANAEAALPPEWEKKLAECVKSGQREAFAQALDKIFAHIATLHHDHIVYMVLHVFLLVKNAIKEMNDVRLVPLPAGLSDIHQKLLGSGSLERMKTVLLGVYDELGENKGSPEQERAEVLVDAIREIIEQHYPDTNLSLQRIGDMMKLSPDFIGRLFKKHQGIAVAEYLNEVRLRHAVRFLENDDYTVNALIEKVGFGTRSNFFRLFKNKYGTTPKEYRIKRSLAP</sequence>
<dbReference type="SUPFAM" id="SSF46689">
    <property type="entry name" value="Homeodomain-like"/>
    <property type="match status" value="1"/>
</dbReference>
<evidence type="ECO:0000259" key="5">
    <source>
        <dbReference type="PROSITE" id="PS01124"/>
    </source>
</evidence>